<dbReference type="AlphaFoldDB" id="C5KE43"/>
<dbReference type="OMA" id="CCAIDAL"/>
<feature type="compositionally biased region" description="Polar residues" evidence="1">
    <location>
        <begin position="961"/>
        <end position="971"/>
    </location>
</feature>
<dbReference type="InterPro" id="IPR050870">
    <property type="entry name" value="FAST_kinase"/>
</dbReference>
<dbReference type="InParanoid" id="C5KE43"/>
<sequence>MDGIVYSSVCFIKEVVYAEVIEYELRMIVEGKGAEEDVELLTEVICLVMTAMTACSNEVAASGGEGQVDKLVDQEFMVAALDATIARHSRCSLLANAVLELSRALGQLGGKGVIADALVCEKEAVEKCLAGEGGRSMGSSRSFSTLNIIVSAASCCLYHPVDWDDTKWVGASTPVGWPDEGDAQLGSRDEDSGEGRSMNESIDLVEADVSEGSSVSDNGQEYSCFSSKAPPPPPRRRAYQKHLRVAQASWGMGHTPQENNNNRWDMVEEITEGETPPFRRQQQQQQTPPQPDRDPGDEDLHNVLRQLRKMTSGNKAATSNALEWITHELQRVFATEHAKSDAGLDLAILTGICEQCGKLGYDGPVRDMCAYAAPRLAGSTPRVAVQMLWAHVKVGLNEAEFLRAEVTYLCKHLSVYVAQDISRSIWAFAKIDWYEGIDFSAVCDRILSQADKYNPQDLSMTLWGLSRLVVHISDRSRVKMVFERCGYVALMHAQAGRLNPQDVATILKSFGRVGIKHDDLIAACQVYVAQFASKFTCEDLTSAAWGLCKLGYHDSVCCDAIARQLDEHLDKYSPAQLSTCLWALAYMGMDLAAKDPQLVDATAAYVKSKSFRFCIADISTILSAYGRMGVCDCCAIDALADRANLINSTTGLAAQDAAMILHGIVKLGHTGSNSVMPLIEEICDVLRDDLASLSAQSVSLCLWSVVRMGQTEDYPDLIEACARKLRDDAPELAPHCLSNSMWALANTAYGDASLWEELAECCVKQVTTFCIHDYANVLTALAKKSRDLPTLKDSFTRIAAMLFVMRVDDENCTCGKVTKYDLGRLRWSFREAGMNNSPAWFEGVSTAPAIHDASLSPMLVLDGVIEVDPQPCTGHCPHLGSRMAMGGGDAAAVGIGSFTRMPSQDTSSGGGNKSVLDDVIPGSMAHLEDPSRYLTGLSDWQQQMLGMNASTSDAAFGGSVDPSSPKGSSYDQGDGSAAVPVSVKNTFLNFEDQANMLAAAGRPKSI</sequence>
<dbReference type="Proteomes" id="UP000007800">
    <property type="component" value="Unassembled WGS sequence"/>
</dbReference>
<dbReference type="GeneID" id="9053576"/>
<dbReference type="RefSeq" id="XP_002785459.1">
    <property type="nucleotide sequence ID" value="XM_002785413.1"/>
</dbReference>
<dbReference type="GO" id="GO:0003723">
    <property type="term" value="F:RNA binding"/>
    <property type="evidence" value="ECO:0007669"/>
    <property type="project" value="TreeGrafter"/>
</dbReference>
<dbReference type="PANTHER" id="PTHR21228">
    <property type="entry name" value="FAST LEU-RICH DOMAIN-CONTAINING"/>
    <property type="match status" value="1"/>
</dbReference>
<feature type="region of interest" description="Disordered" evidence="1">
    <location>
        <begin position="275"/>
        <end position="299"/>
    </location>
</feature>
<proteinExistence type="predicted"/>
<name>C5KE43_PERM5</name>
<reference evidence="2 3" key="1">
    <citation type="submission" date="2008-07" db="EMBL/GenBank/DDBJ databases">
        <authorList>
            <person name="El-Sayed N."/>
            <person name="Caler E."/>
            <person name="Inman J."/>
            <person name="Amedeo P."/>
            <person name="Hass B."/>
            <person name="Wortman J."/>
        </authorList>
    </citation>
    <scope>NUCLEOTIDE SEQUENCE [LARGE SCALE GENOMIC DNA]</scope>
    <source>
        <strain evidence="3">ATCC 50983 / TXsc</strain>
    </source>
</reference>
<evidence type="ECO:0000313" key="2">
    <source>
        <dbReference type="EMBL" id="EER17255.1"/>
    </source>
</evidence>
<gene>
    <name evidence="2" type="ORF">Pmar_PMAR005777</name>
</gene>
<dbReference type="SUPFAM" id="SSF48371">
    <property type="entry name" value="ARM repeat"/>
    <property type="match status" value="1"/>
</dbReference>
<feature type="region of interest" description="Disordered" evidence="1">
    <location>
        <begin position="209"/>
        <end position="241"/>
    </location>
</feature>
<feature type="compositionally biased region" description="Polar residues" evidence="1">
    <location>
        <begin position="211"/>
        <end position="226"/>
    </location>
</feature>
<dbReference type="GO" id="GO:0000963">
    <property type="term" value="P:mitochondrial RNA processing"/>
    <property type="evidence" value="ECO:0007669"/>
    <property type="project" value="TreeGrafter"/>
</dbReference>
<dbReference type="OrthoDB" id="441848at2759"/>
<evidence type="ECO:0000313" key="3">
    <source>
        <dbReference type="Proteomes" id="UP000007800"/>
    </source>
</evidence>
<accession>C5KE43</accession>
<organism evidence="3">
    <name type="scientific">Perkinsus marinus (strain ATCC 50983 / TXsc)</name>
    <dbReference type="NCBI Taxonomy" id="423536"/>
    <lineage>
        <taxon>Eukaryota</taxon>
        <taxon>Sar</taxon>
        <taxon>Alveolata</taxon>
        <taxon>Perkinsozoa</taxon>
        <taxon>Perkinsea</taxon>
        <taxon>Perkinsida</taxon>
        <taxon>Perkinsidae</taxon>
        <taxon>Perkinsus</taxon>
    </lineage>
</organism>
<feature type="region of interest" description="Disordered" evidence="1">
    <location>
        <begin position="172"/>
        <end position="197"/>
    </location>
</feature>
<dbReference type="InterPro" id="IPR016024">
    <property type="entry name" value="ARM-type_fold"/>
</dbReference>
<dbReference type="EMBL" id="GG672192">
    <property type="protein sequence ID" value="EER17255.1"/>
    <property type="molecule type" value="Genomic_DNA"/>
</dbReference>
<feature type="region of interest" description="Disordered" evidence="1">
    <location>
        <begin position="951"/>
        <end position="977"/>
    </location>
</feature>
<dbReference type="GO" id="GO:0035770">
    <property type="term" value="C:ribonucleoprotein granule"/>
    <property type="evidence" value="ECO:0007669"/>
    <property type="project" value="TreeGrafter"/>
</dbReference>
<dbReference type="GO" id="GO:0044528">
    <property type="term" value="P:regulation of mitochondrial mRNA stability"/>
    <property type="evidence" value="ECO:0007669"/>
    <property type="project" value="TreeGrafter"/>
</dbReference>
<feature type="compositionally biased region" description="Low complexity" evidence="1">
    <location>
        <begin position="275"/>
        <end position="287"/>
    </location>
</feature>
<dbReference type="PANTHER" id="PTHR21228:SF40">
    <property type="entry name" value="LD45607P"/>
    <property type="match status" value="1"/>
</dbReference>
<protein>
    <submittedName>
        <fullName evidence="2">Uncharacterized protein</fullName>
    </submittedName>
</protein>
<evidence type="ECO:0000256" key="1">
    <source>
        <dbReference type="SAM" id="MobiDB-lite"/>
    </source>
</evidence>
<keyword evidence="3" id="KW-1185">Reference proteome</keyword>
<dbReference type="GO" id="GO:0005759">
    <property type="term" value="C:mitochondrial matrix"/>
    <property type="evidence" value="ECO:0007669"/>
    <property type="project" value="TreeGrafter"/>
</dbReference>